<gene>
    <name evidence="1" type="ORF">CPLU01_02071</name>
</gene>
<dbReference type="EMBL" id="WIGO01000015">
    <property type="protein sequence ID" value="KAF6839057.1"/>
    <property type="molecule type" value="Genomic_DNA"/>
</dbReference>
<proteinExistence type="predicted"/>
<dbReference type="AlphaFoldDB" id="A0A8H6NMG6"/>
<protein>
    <submittedName>
        <fullName evidence="1">Uncharacterized protein</fullName>
    </submittedName>
</protein>
<name>A0A8H6NMG6_9PEZI</name>
<organism evidence="1 2">
    <name type="scientific">Colletotrichum plurivorum</name>
    <dbReference type="NCBI Taxonomy" id="2175906"/>
    <lineage>
        <taxon>Eukaryota</taxon>
        <taxon>Fungi</taxon>
        <taxon>Dikarya</taxon>
        <taxon>Ascomycota</taxon>
        <taxon>Pezizomycotina</taxon>
        <taxon>Sordariomycetes</taxon>
        <taxon>Hypocreomycetidae</taxon>
        <taxon>Glomerellales</taxon>
        <taxon>Glomerellaceae</taxon>
        <taxon>Colletotrichum</taxon>
        <taxon>Colletotrichum orchidearum species complex</taxon>
    </lineage>
</organism>
<reference evidence="1" key="1">
    <citation type="journal article" date="2020" name="Phytopathology">
        <title>Genome Sequence Resources of Colletotrichum truncatum, C. plurivorum, C. musicola, and C. sojae: Four Species Pathogenic to Soybean (Glycine max).</title>
        <authorList>
            <person name="Rogerio F."/>
            <person name="Boufleur T.R."/>
            <person name="Ciampi-Guillardi M."/>
            <person name="Sukno S.A."/>
            <person name="Thon M.R."/>
            <person name="Massola Junior N.S."/>
            <person name="Baroncelli R."/>
        </authorList>
    </citation>
    <scope>NUCLEOTIDE SEQUENCE</scope>
    <source>
        <strain evidence="1">LFN00145</strain>
    </source>
</reference>
<evidence type="ECO:0000313" key="1">
    <source>
        <dbReference type="EMBL" id="KAF6839057.1"/>
    </source>
</evidence>
<dbReference type="Proteomes" id="UP000654918">
    <property type="component" value="Unassembled WGS sequence"/>
</dbReference>
<keyword evidence="2" id="KW-1185">Reference proteome</keyword>
<accession>A0A8H6NMG6</accession>
<sequence>MHLQRRTTYSSHSPHTDFPICLPCIRLCPIRTTEQGRAAVPYAHRREQGPARLPGCSLRRSAFLESRREARRRPPISHLPPSPRIRTCFQAFDQESWSISIRPNASEGRETRLVPSEPHLTSRTGCHAATRVRPTASILALAGLVIKHPPSLPGLPARLPDVP</sequence>
<evidence type="ECO:0000313" key="2">
    <source>
        <dbReference type="Proteomes" id="UP000654918"/>
    </source>
</evidence>
<comment type="caution">
    <text evidence="1">The sequence shown here is derived from an EMBL/GenBank/DDBJ whole genome shotgun (WGS) entry which is preliminary data.</text>
</comment>